<dbReference type="InterPro" id="IPR006015">
    <property type="entry name" value="Universal_stress_UspA"/>
</dbReference>
<sequence>MALRTLNLVVTDESRDGPAFDAAAALALRADAHLDLFALGVEPVAIEAMPTATSQMLIDAGRREAQEQAARLAGWAERRLPQGVRAAVEAVRVPGPGLTGTLGRLLRHADLALCPRPHGPGTGPLGGIVAESLLFGALLPVLFVPDAGCDLSRPWGRICIAWNDSDEALRAVRAALPFLQEAGQVDVAIVDPPPHAPDRADPGGALSLWLSRHGVRTEIAVLARTEPRVADTLLRFCRERGCEALVMGAYGHSRLREALLGGVTRDVLSSLPIPAVMAR</sequence>
<dbReference type="CDD" id="cd00293">
    <property type="entry name" value="USP-like"/>
    <property type="match status" value="1"/>
</dbReference>
<dbReference type="Proteomes" id="UP000015346">
    <property type="component" value="Unassembled WGS sequence"/>
</dbReference>
<comment type="caution">
    <text evidence="3">The sequence shown here is derived from an EMBL/GenBank/DDBJ whole genome shotgun (WGS) entry which is preliminary data.</text>
</comment>
<dbReference type="STRING" id="1123069.ruthe_01690"/>
<evidence type="ECO:0000313" key="4">
    <source>
        <dbReference type="Proteomes" id="UP000015346"/>
    </source>
</evidence>
<reference evidence="3 4" key="1">
    <citation type="journal article" date="2013" name="Stand. Genomic Sci.">
        <title>Genome sequence of the reddish-pigmented Rubellimicrobium thermophilum type strain (DSM 16684(T)), a member of the Roseobacter clade.</title>
        <authorList>
            <person name="Fiebig A."/>
            <person name="Riedel T."/>
            <person name="Gronow S."/>
            <person name="Petersen J."/>
            <person name="Klenk H.P."/>
            <person name="Goker M."/>
        </authorList>
    </citation>
    <scope>NUCLEOTIDE SEQUENCE [LARGE SCALE GENOMIC DNA]</scope>
    <source>
        <strain evidence="3 4">DSM 16684</strain>
    </source>
</reference>
<dbReference type="Pfam" id="PF00582">
    <property type="entry name" value="Usp"/>
    <property type="match status" value="1"/>
</dbReference>
<dbReference type="PRINTS" id="PR01438">
    <property type="entry name" value="UNVRSLSTRESS"/>
</dbReference>
<name>S9QWJ2_9RHOB</name>
<accession>S9QWJ2</accession>
<dbReference type="AlphaFoldDB" id="S9QWJ2"/>
<dbReference type="InterPro" id="IPR006016">
    <property type="entry name" value="UspA"/>
</dbReference>
<proteinExistence type="inferred from homology"/>
<comment type="similarity">
    <text evidence="1">Belongs to the universal stress protein A family.</text>
</comment>
<dbReference type="HOGENOM" id="CLU_049301_5_2_5"/>
<dbReference type="OrthoDB" id="9804721at2"/>
<dbReference type="SUPFAM" id="SSF52402">
    <property type="entry name" value="Adenine nucleotide alpha hydrolases-like"/>
    <property type="match status" value="2"/>
</dbReference>
<dbReference type="RefSeq" id="WP_021097778.1">
    <property type="nucleotide sequence ID" value="NZ_KE557320.1"/>
</dbReference>
<evidence type="ECO:0000313" key="3">
    <source>
        <dbReference type="EMBL" id="EPX85761.1"/>
    </source>
</evidence>
<dbReference type="EMBL" id="AOLV01000013">
    <property type="protein sequence ID" value="EPX85761.1"/>
    <property type="molecule type" value="Genomic_DNA"/>
</dbReference>
<evidence type="ECO:0000259" key="2">
    <source>
        <dbReference type="Pfam" id="PF00582"/>
    </source>
</evidence>
<evidence type="ECO:0000256" key="1">
    <source>
        <dbReference type="ARBA" id="ARBA00008791"/>
    </source>
</evidence>
<organism evidence="3 4">
    <name type="scientific">Rubellimicrobium thermophilum DSM 16684</name>
    <dbReference type="NCBI Taxonomy" id="1123069"/>
    <lineage>
        <taxon>Bacteria</taxon>
        <taxon>Pseudomonadati</taxon>
        <taxon>Pseudomonadota</taxon>
        <taxon>Alphaproteobacteria</taxon>
        <taxon>Rhodobacterales</taxon>
        <taxon>Roseobacteraceae</taxon>
        <taxon>Rubellimicrobium</taxon>
    </lineage>
</organism>
<keyword evidence="4" id="KW-1185">Reference proteome</keyword>
<gene>
    <name evidence="3" type="ORF">ruthe_01690</name>
</gene>
<dbReference type="Gene3D" id="3.40.50.12370">
    <property type="match status" value="1"/>
</dbReference>
<protein>
    <submittedName>
        <fullName evidence="3">Universal stress protein UspA/related nucleotide-binding protein</fullName>
    </submittedName>
</protein>
<feature type="domain" description="UspA" evidence="2">
    <location>
        <begin position="156"/>
        <end position="279"/>
    </location>
</feature>